<dbReference type="SMART" id="SM00320">
    <property type="entry name" value="WD40"/>
    <property type="match status" value="10"/>
</dbReference>
<dbReference type="SUPFAM" id="SSF50978">
    <property type="entry name" value="WD40 repeat-like"/>
    <property type="match status" value="2"/>
</dbReference>
<keyword evidence="4" id="KW-0677">Repeat</keyword>
<evidence type="ECO:0000256" key="11">
    <source>
        <dbReference type="SAM" id="MobiDB-lite"/>
    </source>
</evidence>
<keyword evidence="13" id="KW-0969">Cilium</keyword>
<dbReference type="PANTHER" id="PTHR14885">
    <property type="entry name" value="CILIA- AND FLAGELLA-ASSOCIATED PROTEIN 43-RELATED"/>
    <property type="match status" value="1"/>
</dbReference>
<dbReference type="InterPro" id="IPR015943">
    <property type="entry name" value="WD40/YVTN_repeat-like_dom_sf"/>
</dbReference>
<dbReference type="Pfam" id="PF00651">
    <property type="entry name" value="BTB"/>
    <property type="match status" value="1"/>
</dbReference>
<keyword evidence="13" id="KW-0282">Flagellum</keyword>
<feature type="region of interest" description="Disordered" evidence="11">
    <location>
        <begin position="1192"/>
        <end position="1220"/>
    </location>
</feature>
<dbReference type="SUPFAM" id="SSF54695">
    <property type="entry name" value="POZ domain"/>
    <property type="match status" value="1"/>
</dbReference>
<dbReference type="Gene3D" id="2.130.10.10">
    <property type="entry name" value="YVTN repeat-like/Quinoprotein amine dehydrogenase"/>
    <property type="match status" value="3"/>
</dbReference>
<proteinExistence type="inferred from homology"/>
<name>A0AAD5XZI5_9FUNG</name>
<dbReference type="Proteomes" id="UP001211065">
    <property type="component" value="Unassembled WGS sequence"/>
</dbReference>
<feature type="coiled-coil region" evidence="10">
    <location>
        <begin position="1616"/>
        <end position="1646"/>
    </location>
</feature>
<feature type="coiled-coil region" evidence="10">
    <location>
        <begin position="1434"/>
        <end position="1461"/>
    </location>
</feature>
<dbReference type="InterPro" id="IPR001680">
    <property type="entry name" value="WD40_rpt"/>
</dbReference>
<dbReference type="CDD" id="cd18186">
    <property type="entry name" value="BTB_POZ_ZBTB_KLHL-like"/>
    <property type="match status" value="1"/>
</dbReference>
<dbReference type="Gene3D" id="1.25.40.420">
    <property type="match status" value="1"/>
</dbReference>
<accession>A0AAD5XZI5</accession>
<protein>
    <recommendedName>
        <fullName evidence="9">Cilia- and flagella-associated protein 43</fullName>
    </recommendedName>
</protein>
<feature type="region of interest" description="Disordered" evidence="11">
    <location>
        <begin position="2013"/>
        <end position="2049"/>
    </location>
</feature>
<keyword evidence="6" id="KW-0206">Cytoskeleton</keyword>
<sequence length="2616" mass="296160">MITTVTEANEYTETNDTNTELVASPNTMSKNLEKLTKKFTDVKFLVGINKKCVCGVKSILAANSTVFERMLFNGMKETFLDEIELPTYEYKSFESMIKFLISGRVDRHLFLTDQKFVLKVADLARCFDIPELLRFTEESFYKNLTLKNFADNYYLAEEYNFEDFKLKTLLFISKNALEFLNSEVFINLNKLKFVEEILNFIKDDVFAEDILNAIVKWINLNKGTNYYKKSKLTNLIQSLNFDEISNKELLILDKLGPLGASILNQTLRHRILYPVNPLNFRISELTWCEENSDIISSNSNQIFECRLANESLEFGTLTWEIEVIEACNGYWAGCAYSDIPKTTEVHLPQGAFVWGKHGQKMALLTLVADRIFLGVLSGSTNKRLPDYLKYDKGDVLKFILELGHQVEGRILKVCKKPAAGAKNQNEMFEIPFADLPLNRRFHRNGILYGDLEQKSSIGHTSTCPPVFITPSIFGYISGNSINFVETKYSTAVLTKPSDINQSQDLVSEIPSIVAKSQITAFAAFPAESLIAYAQKRSTLITILKWPQLTPVGVNKGTLQAPNDLEIVSLCFSNDGQYLASLGSLPHHSLCVWDWRGIVFHADHIGKTEVQLVNMEVSPLLCSTTNFGPATSISFNPLDKRMICTSNPGGGNARVGTYPNDEFDLEVEVGASDTFCKGIRFWKIIMGYKKWDIVPIAIKSEDSNTSKSNEKQLLPPTHSSSILNPYKENTEFSNPVVALGHVWRSDQSVVVATNKNFLMLFYPTKGTHRILEVERQFEYIEEKTKNSNPLMEFDINEDNSIGEAVALKTMKESQILSVRTLLYAKDIIIAAGTDGQINLIKTDKANPAVSKQLYLKSECETNNGILSLTFSPTFKNFLIEFEDGSLSMANTNFETFSVVSNTASTITCIDTCRLSSVCVAGCKDGNILVFDKDEFSVMETGEVEKGHVLAKTFKLPGSSITAIAMSPFASSLVAVGTKEGYLRLYNLNYRSDLTLFANSETNTEANVEQNVESNNVENETDKNLISDTNPSLLFIERLYSVPISKLIYDPTGKYLLAFADQGKAFVLDFTDKIKLSGFVEYSGKFQSAAFNLEGFEEEEKNNVIYLYILSSEEASGCSFIHRFILPISSSDIILENNSLQISKYSLLNSTYRIESLLVDIALLPTQLSSGRETFYVLSKERKLMTFIGPQQPGVSQKTSGGTATATVMSASSATSEKKESTEKTDAIIISKPLMEITQHEKGDCFLKKGYCIDWLITWSKDGNFVVKSLIEPDKEVRVLAHDPFCGGIKDLALTPIGDSIITLGNDGLLKFWRWRFTTGGKKTEADAILEWQRYIALKENVIRATHTILKTQKNIEDVIDSPNEQCLSNNNVSPRLVQEKVDLEKEQYTTSMNQKIAAIRERVAHFVLKNETLPSLEKIDKEEFVLDFQERDRLLAEADAKINNVKRNIESLNLKKVIIQKRIKKECWDSMKVIGQSVKSFNPDTLTGKIIEVTNYPIRILSSKEIKKANEIKMLRKIQVEVGKESNPKQKQTTKEADLLLDDDLISSDNTGSESKPDTLQVKEPTGIAALLYNPFDLITNERRRMQSILLNEYIYEQKTQFNNNFLNFATMKQDGISKIEEKNERIKSIMDELQRTSKEIEATDELEPKSSESTSMSKNELREKCTILRTRFLQKCGSTLSDDIKEKLNSKKLKLQNFRGSKVSPSNFNDCNFFFVERVKVAGQSGKFDCFIPGCKNNFTSCLLLRKHLNLEYHDLKAALEVLYDNDYLQSSKEARLNFEKLKPLEETHISLVIKDFRFFGENSFFNFNVTFENNVNTEVVDTVMEIAEENLSNVDNLCNDTSINFEDSAKDLRYFLTDNFGSALTPELISRMNSNEISITNFQSSKEISSQKDFFLNVERTRSKGEVGTKVTCPIPGCHVRLSSAVFIRKHLNTEVHSLTNIIDLISKAEAAKNLPLNKEREEKLNQLKNIDENQLKETPFSLKNFRFYLDDAFYNFNVTFGFTEQALIEKEPDEEDISAVNKESEVATEGDDSEQKKASRKRTTTTPMKVTGSKESFIYPIPLQDHLSIFEDGDENCETVYNGLRPSFENFLQLSEKEATDYLPPKITTHILNSQSDVEVDVFSSAKLALQQDSVFILNTGASVWGLDWVPGVKDPENQYLACAGHHSTLQHTSLGKRQFGADMKGCIQFWKINCLDENKNPELQLVILHDYGTVFDLKWMPYGGCEINQEEIMQNQDEMSRLGILAVAFGDGCFRIFNIPHISQLRQKLGITDLNEILYVEITTPLCEGRMADTLLWRLSWNGYQNLAVGCTNGCFSVWNIYDALMSKLKGKDFALNDIEPSVIFPAHDCSIRSVSCNDETKINRYLKDQKAADTAANFFTKPPSSSYHFISGGNDGNLYLHDIRDPYSPIRLQRIRGILYSCIFCPQFNGIVFSDDENQIRFLVRKNPKDEPKTEANSQTQKNEEQPDYDNLKAFKTSSLSCHKSVVWDMDCSKYIPFLCSGGADGFVNLSSMRRLNRRYEDKVMLFHLYQLKWIKEKNAFEYVEHKQPLFTSEAISQIKGSKSVLCLQFPEKVSIQKVCWNPNKCSSFWVASVGKSGLLRVENTLNPSKNF</sequence>
<comment type="caution">
    <text evidence="13">The sequence shown here is derived from an EMBL/GenBank/DDBJ whole genome shotgun (WGS) entry which is preliminary data.</text>
</comment>
<evidence type="ECO:0000313" key="13">
    <source>
        <dbReference type="EMBL" id="KAJ3222786.1"/>
    </source>
</evidence>
<dbReference type="InterPro" id="IPR013087">
    <property type="entry name" value="Znf_C2H2_type"/>
</dbReference>
<dbReference type="GO" id="GO:0005930">
    <property type="term" value="C:axoneme"/>
    <property type="evidence" value="ECO:0007669"/>
    <property type="project" value="UniProtKB-SubCell"/>
</dbReference>
<keyword evidence="7" id="KW-0966">Cell projection</keyword>
<keyword evidence="2" id="KW-0963">Cytoplasm</keyword>
<keyword evidence="3" id="KW-0853">WD repeat</keyword>
<evidence type="ECO:0000256" key="5">
    <source>
        <dbReference type="ARBA" id="ARBA00023054"/>
    </source>
</evidence>
<dbReference type="SMART" id="SM00355">
    <property type="entry name" value="ZnF_C2H2"/>
    <property type="match status" value="2"/>
</dbReference>
<dbReference type="EMBL" id="JADGJW010000159">
    <property type="protein sequence ID" value="KAJ3222786.1"/>
    <property type="molecule type" value="Genomic_DNA"/>
</dbReference>
<dbReference type="GO" id="GO:0060271">
    <property type="term" value="P:cilium assembly"/>
    <property type="evidence" value="ECO:0007669"/>
    <property type="project" value="TreeGrafter"/>
</dbReference>
<dbReference type="Pfam" id="PF25828">
    <property type="entry name" value="CC_Cfap43"/>
    <property type="match status" value="1"/>
</dbReference>
<evidence type="ECO:0000256" key="7">
    <source>
        <dbReference type="ARBA" id="ARBA00023273"/>
    </source>
</evidence>
<comment type="similarity">
    <text evidence="8">Belongs to the CFAP43 family.</text>
</comment>
<dbReference type="InterPro" id="IPR000210">
    <property type="entry name" value="BTB/POZ_dom"/>
</dbReference>
<dbReference type="InterPro" id="IPR011333">
    <property type="entry name" value="SKP1/BTB/POZ_sf"/>
</dbReference>
<dbReference type="PROSITE" id="PS00028">
    <property type="entry name" value="ZINC_FINGER_C2H2_1"/>
    <property type="match status" value="1"/>
</dbReference>
<evidence type="ECO:0000256" key="4">
    <source>
        <dbReference type="ARBA" id="ARBA00022737"/>
    </source>
</evidence>
<evidence type="ECO:0000256" key="8">
    <source>
        <dbReference type="ARBA" id="ARBA00023605"/>
    </source>
</evidence>
<evidence type="ECO:0000256" key="6">
    <source>
        <dbReference type="ARBA" id="ARBA00023212"/>
    </source>
</evidence>
<dbReference type="PANTHER" id="PTHR14885:SF1">
    <property type="entry name" value="CILIA- AND FLAGELLA-ASSOCIATED PROTEIN 43"/>
    <property type="match status" value="1"/>
</dbReference>
<dbReference type="PROSITE" id="PS50097">
    <property type="entry name" value="BTB"/>
    <property type="match status" value="1"/>
</dbReference>
<feature type="compositionally biased region" description="Low complexity" evidence="11">
    <location>
        <begin position="1197"/>
        <end position="1213"/>
    </location>
</feature>
<feature type="domain" description="BTB" evidence="12">
    <location>
        <begin position="40"/>
        <end position="109"/>
    </location>
</feature>
<dbReference type="Gene3D" id="3.30.710.10">
    <property type="entry name" value="Potassium Channel Kv1.1, Chain A"/>
    <property type="match status" value="1"/>
</dbReference>
<comment type="subcellular location">
    <subcellularLocation>
        <location evidence="1">Cytoplasm</location>
        <location evidence="1">Cytoskeleton</location>
        <location evidence="1">Cilium axoneme</location>
    </subcellularLocation>
</comment>
<organism evidence="13 14">
    <name type="scientific">Clydaea vesicula</name>
    <dbReference type="NCBI Taxonomy" id="447962"/>
    <lineage>
        <taxon>Eukaryota</taxon>
        <taxon>Fungi</taxon>
        <taxon>Fungi incertae sedis</taxon>
        <taxon>Chytridiomycota</taxon>
        <taxon>Chytridiomycota incertae sedis</taxon>
        <taxon>Chytridiomycetes</taxon>
        <taxon>Lobulomycetales</taxon>
        <taxon>Lobulomycetaceae</taxon>
        <taxon>Clydaea</taxon>
    </lineage>
</organism>
<evidence type="ECO:0000256" key="9">
    <source>
        <dbReference type="ARBA" id="ARBA00023662"/>
    </source>
</evidence>
<feature type="region of interest" description="Disordered" evidence="11">
    <location>
        <begin position="2451"/>
        <end position="2472"/>
    </location>
</feature>
<dbReference type="InterPro" id="IPR036322">
    <property type="entry name" value="WD40_repeat_dom_sf"/>
</dbReference>
<evidence type="ECO:0000256" key="10">
    <source>
        <dbReference type="SAM" id="Coils"/>
    </source>
</evidence>
<keyword evidence="14" id="KW-1185">Reference proteome</keyword>
<evidence type="ECO:0000313" key="14">
    <source>
        <dbReference type="Proteomes" id="UP001211065"/>
    </source>
</evidence>
<evidence type="ECO:0000259" key="12">
    <source>
        <dbReference type="PROSITE" id="PS50097"/>
    </source>
</evidence>
<evidence type="ECO:0000256" key="1">
    <source>
        <dbReference type="ARBA" id="ARBA00004430"/>
    </source>
</evidence>
<evidence type="ECO:0000256" key="2">
    <source>
        <dbReference type="ARBA" id="ARBA00022490"/>
    </source>
</evidence>
<reference evidence="13" key="1">
    <citation type="submission" date="2020-05" db="EMBL/GenBank/DDBJ databases">
        <title>Phylogenomic resolution of chytrid fungi.</title>
        <authorList>
            <person name="Stajich J.E."/>
            <person name="Amses K."/>
            <person name="Simmons R."/>
            <person name="Seto K."/>
            <person name="Myers J."/>
            <person name="Bonds A."/>
            <person name="Quandt C.A."/>
            <person name="Barry K."/>
            <person name="Liu P."/>
            <person name="Grigoriev I."/>
            <person name="Longcore J.E."/>
            <person name="James T.Y."/>
        </authorList>
    </citation>
    <scope>NUCLEOTIDE SEQUENCE</scope>
    <source>
        <strain evidence="13">JEL0476</strain>
    </source>
</reference>
<keyword evidence="5 10" id="KW-0175">Coiled coil</keyword>
<evidence type="ECO:0000256" key="3">
    <source>
        <dbReference type="ARBA" id="ARBA00022574"/>
    </source>
</evidence>
<gene>
    <name evidence="13" type="primary">WDR96_1</name>
    <name evidence="13" type="ORF">HK099_001891</name>
</gene>
<dbReference type="SMART" id="SM00225">
    <property type="entry name" value="BTB"/>
    <property type="match status" value="1"/>
</dbReference>